<protein>
    <recommendedName>
        <fullName evidence="3">RNA polymerase sigma-70 region 4 domain-containing protein</fullName>
    </recommendedName>
</protein>
<dbReference type="AlphaFoldDB" id="A0A132TJU8"/>
<evidence type="ECO:0000313" key="2">
    <source>
        <dbReference type="Proteomes" id="UP000070475"/>
    </source>
</evidence>
<evidence type="ECO:0008006" key="3">
    <source>
        <dbReference type="Google" id="ProtNLM"/>
    </source>
</evidence>
<sequence length="138" mass="16242">MNWKESYNDTVNELRILQIREMEIRRRVEMAHKVIFSGEIPSSGSYVHIPLDKGIDWYNKAVGELEEIQAEVDRVNGIKLEMERYMNRFTGLANVIQCKRMEGKTYKEIAIEMGYSESHIRNHMSKKYKHSTEKDIAS</sequence>
<proteinExistence type="predicted"/>
<dbReference type="RefSeq" id="WP_060862926.1">
    <property type="nucleotide sequence ID" value="NZ_LIRB01000146.1"/>
</dbReference>
<dbReference type="InterPro" id="IPR013324">
    <property type="entry name" value="RNA_pol_sigma_r3/r4-like"/>
</dbReference>
<evidence type="ECO:0000313" key="1">
    <source>
        <dbReference type="EMBL" id="KWX71608.1"/>
    </source>
</evidence>
<reference evidence="1 2" key="1">
    <citation type="submission" date="2015-08" db="EMBL/GenBank/DDBJ databases">
        <title>Genomes of Paenibacillus riograndensis.</title>
        <authorList>
            <person name="Sant'Anna F.H."/>
            <person name="Souza R."/>
            <person name="Ambrosini A."/>
            <person name="Bach E."/>
            <person name="Fernandes G."/>
            <person name="Balsanelli E."/>
            <person name="Baura V.A."/>
            <person name="Pedrosa F.O."/>
            <person name="Souza E.M."/>
            <person name="Passaglia L."/>
        </authorList>
    </citation>
    <scope>NUCLEOTIDE SEQUENCE [LARGE SCALE GENOMIC DNA]</scope>
    <source>
        <strain evidence="1 2">CAS34</strain>
    </source>
</reference>
<name>A0A132TJU8_9BACL</name>
<dbReference type="SUPFAM" id="SSF88659">
    <property type="entry name" value="Sigma3 and sigma4 domains of RNA polymerase sigma factors"/>
    <property type="match status" value="1"/>
</dbReference>
<dbReference type="Proteomes" id="UP000070475">
    <property type="component" value="Unassembled WGS sequence"/>
</dbReference>
<dbReference type="EMBL" id="LIRB01000146">
    <property type="protein sequence ID" value="KWX71608.1"/>
    <property type="molecule type" value="Genomic_DNA"/>
</dbReference>
<organism evidence="1 2">
    <name type="scientific">Paenibacillus riograndensis</name>
    <dbReference type="NCBI Taxonomy" id="483937"/>
    <lineage>
        <taxon>Bacteria</taxon>
        <taxon>Bacillati</taxon>
        <taxon>Bacillota</taxon>
        <taxon>Bacilli</taxon>
        <taxon>Bacillales</taxon>
        <taxon>Paenibacillaceae</taxon>
        <taxon>Paenibacillus</taxon>
        <taxon>Paenibacillus sonchi group</taxon>
    </lineage>
</organism>
<gene>
    <name evidence="1" type="ORF">AMQ84_27180</name>
</gene>
<accession>A0A132TJU8</accession>
<dbReference type="OrthoDB" id="1954586at2"/>
<keyword evidence="2" id="KW-1185">Reference proteome</keyword>
<dbReference type="PATRIC" id="fig|483937.3.peg.4265"/>
<comment type="caution">
    <text evidence="1">The sequence shown here is derived from an EMBL/GenBank/DDBJ whole genome shotgun (WGS) entry which is preliminary data.</text>
</comment>